<evidence type="ECO:0000313" key="9">
    <source>
        <dbReference type="Proteomes" id="UP000177287"/>
    </source>
</evidence>
<keyword evidence="5" id="KW-0676">Redox-active center</keyword>
<accession>A0A1G2RKT1</accession>
<keyword evidence="6" id="KW-1133">Transmembrane helix</keyword>
<dbReference type="PANTHER" id="PTHR13887:SF14">
    <property type="entry name" value="DISULFIDE BOND FORMATION PROTEIN D"/>
    <property type="match status" value="1"/>
</dbReference>
<feature type="domain" description="Thioredoxin" evidence="7">
    <location>
        <begin position="33"/>
        <end position="238"/>
    </location>
</feature>
<sequence length="239" mass="26131">MQEEQKISVPVAIVVASIIVALAIIYTNRNGSLIPKKDSGELELAGETSQKKLADNLKPVSAKDHILGNPNAPVKIVEFSDIECPFCKSFHPTMKRIMDTYGKEGQVAWVYRHFPLQIHPKAVPEAYATECATEQGGNDMFWKYLDKMFEMSASNNQTDPAVMSQVAKSLGLDVQKFESCLNSGRYEALVNESIEDGLAAGVSGTPHSIVIGKDGKKYPINGALPYETIRQTVDVALGK</sequence>
<dbReference type="InterPro" id="IPR036249">
    <property type="entry name" value="Thioredoxin-like_sf"/>
</dbReference>
<dbReference type="EMBL" id="MHUF01000015">
    <property type="protein sequence ID" value="OHA72641.1"/>
    <property type="molecule type" value="Genomic_DNA"/>
</dbReference>
<dbReference type="PANTHER" id="PTHR13887">
    <property type="entry name" value="GLUTATHIONE S-TRANSFERASE KAPPA"/>
    <property type="match status" value="1"/>
</dbReference>
<reference evidence="8 9" key="1">
    <citation type="journal article" date="2016" name="Nat. Commun.">
        <title>Thousands of microbial genomes shed light on interconnected biogeochemical processes in an aquifer system.</title>
        <authorList>
            <person name="Anantharaman K."/>
            <person name="Brown C.T."/>
            <person name="Hug L.A."/>
            <person name="Sharon I."/>
            <person name="Castelle C.J."/>
            <person name="Probst A.J."/>
            <person name="Thomas B.C."/>
            <person name="Singh A."/>
            <person name="Wilkins M.J."/>
            <person name="Karaoz U."/>
            <person name="Brodie E.L."/>
            <person name="Williams K.H."/>
            <person name="Hubbard S.S."/>
            <person name="Banfield J.F."/>
        </authorList>
    </citation>
    <scope>NUCLEOTIDE SEQUENCE [LARGE SCALE GENOMIC DNA]</scope>
</reference>
<comment type="similarity">
    <text evidence="1">Belongs to the thioredoxin family. DsbA subfamily.</text>
</comment>
<evidence type="ECO:0000256" key="3">
    <source>
        <dbReference type="ARBA" id="ARBA00023002"/>
    </source>
</evidence>
<gene>
    <name evidence="8" type="ORF">A3A27_00955</name>
</gene>
<evidence type="ECO:0000256" key="5">
    <source>
        <dbReference type="ARBA" id="ARBA00023284"/>
    </source>
</evidence>
<dbReference type="PROSITE" id="PS51352">
    <property type="entry name" value="THIOREDOXIN_2"/>
    <property type="match status" value="1"/>
</dbReference>
<protein>
    <recommendedName>
        <fullName evidence="7">Thioredoxin domain-containing protein</fullName>
    </recommendedName>
</protein>
<feature type="transmembrane region" description="Helical" evidence="6">
    <location>
        <begin position="7"/>
        <end position="26"/>
    </location>
</feature>
<keyword evidence="3" id="KW-0560">Oxidoreductase</keyword>
<evidence type="ECO:0000256" key="1">
    <source>
        <dbReference type="ARBA" id="ARBA00005791"/>
    </source>
</evidence>
<organism evidence="8 9">
    <name type="scientific">Candidatus Wildermuthbacteria bacterium RIFCSPLOWO2_01_FULL_47_18</name>
    <dbReference type="NCBI Taxonomy" id="1802460"/>
    <lineage>
        <taxon>Bacteria</taxon>
        <taxon>Candidatus Wildermuthiibacteriota</taxon>
    </lineage>
</organism>
<dbReference type="AlphaFoldDB" id="A0A1G2RKT1"/>
<dbReference type="Pfam" id="PF13462">
    <property type="entry name" value="Thioredoxin_4"/>
    <property type="match status" value="1"/>
</dbReference>
<keyword evidence="6" id="KW-0472">Membrane</keyword>
<keyword evidence="2" id="KW-0732">Signal</keyword>
<dbReference type="Proteomes" id="UP000177287">
    <property type="component" value="Unassembled WGS sequence"/>
</dbReference>
<evidence type="ECO:0000256" key="4">
    <source>
        <dbReference type="ARBA" id="ARBA00023157"/>
    </source>
</evidence>
<evidence type="ECO:0000256" key="6">
    <source>
        <dbReference type="SAM" id="Phobius"/>
    </source>
</evidence>
<name>A0A1G2RKT1_9BACT</name>
<comment type="caution">
    <text evidence="8">The sequence shown here is derived from an EMBL/GenBank/DDBJ whole genome shotgun (WGS) entry which is preliminary data.</text>
</comment>
<evidence type="ECO:0000259" key="7">
    <source>
        <dbReference type="PROSITE" id="PS51352"/>
    </source>
</evidence>
<evidence type="ECO:0000313" key="8">
    <source>
        <dbReference type="EMBL" id="OHA72641.1"/>
    </source>
</evidence>
<proteinExistence type="inferred from homology"/>
<keyword evidence="6" id="KW-0812">Transmembrane</keyword>
<dbReference type="SUPFAM" id="SSF52833">
    <property type="entry name" value="Thioredoxin-like"/>
    <property type="match status" value="1"/>
</dbReference>
<dbReference type="GO" id="GO:0016491">
    <property type="term" value="F:oxidoreductase activity"/>
    <property type="evidence" value="ECO:0007669"/>
    <property type="project" value="UniProtKB-KW"/>
</dbReference>
<dbReference type="InterPro" id="IPR013766">
    <property type="entry name" value="Thioredoxin_domain"/>
</dbReference>
<evidence type="ECO:0000256" key="2">
    <source>
        <dbReference type="ARBA" id="ARBA00022729"/>
    </source>
</evidence>
<dbReference type="InterPro" id="IPR012336">
    <property type="entry name" value="Thioredoxin-like_fold"/>
</dbReference>
<keyword evidence="4" id="KW-1015">Disulfide bond</keyword>
<dbReference type="Gene3D" id="3.40.30.10">
    <property type="entry name" value="Glutaredoxin"/>
    <property type="match status" value="1"/>
</dbReference>